<dbReference type="InterPro" id="IPR036388">
    <property type="entry name" value="WH-like_DNA-bd_sf"/>
</dbReference>
<gene>
    <name evidence="1" type="ORF">SUBVAR_07414</name>
</gene>
<dbReference type="Gene3D" id="1.10.10.10">
    <property type="entry name" value="Winged helix-like DNA-binding domain superfamily/Winged helix DNA-binding domain"/>
    <property type="match status" value="2"/>
</dbReference>
<dbReference type="STRING" id="411471.SUBVAR_07414"/>
<accession>D1PSN1</accession>
<keyword evidence="2" id="KW-1185">Reference proteome</keyword>
<dbReference type="RefSeq" id="WP_007048759.1">
    <property type="nucleotide sequence ID" value="NZ_GG704773.1"/>
</dbReference>
<organism evidence="1 2">
    <name type="scientific">Subdoligranulum variabile DSM 15176</name>
    <dbReference type="NCBI Taxonomy" id="411471"/>
    <lineage>
        <taxon>Bacteria</taxon>
        <taxon>Bacillati</taxon>
        <taxon>Bacillota</taxon>
        <taxon>Clostridia</taxon>
        <taxon>Eubacteriales</taxon>
        <taxon>Oscillospiraceae</taxon>
        <taxon>Subdoligranulum</taxon>
    </lineage>
</organism>
<proteinExistence type="predicted"/>
<dbReference type="Proteomes" id="UP000003438">
    <property type="component" value="Unassembled WGS sequence"/>
</dbReference>
<evidence type="ECO:0000313" key="1">
    <source>
        <dbReference type="EMBL" id="EFB74317.1"/>
    </source>
</evidence>
<name>D1PSN1_9FIRM</name>
<dbReference type="Pfam" id="PF13730">
    <property type="entry name" value="HTH_36"/>
    <property type="match status" value="2"/>
</dbReference>
<reference evidence="1" key="1">
    <citation type="submission" date="2009-12" db="EMBL/GenBank/DDBJ databases">
        <authorList>
            <person name="Weinstock G."/>
            <person name="Sodergren E."/>
            <person name="Clifton S."/>
            <person name="Fulton L."/>
            <person name="Fulton B."/>
            <person name="Courtney L."/>
            <person name="Fronick C."/>
            <person name="Harrison M."/>
            <person name="Strong C."/>
            <person name="Farmer C."/>
            <person name="Delahaunty K."/>
            <person name="Markovic C."/>
            <person name="Hall O."/>
            <person name="Minx P."/>
            <person name="Tomlinson C."/>
            <person name="Mitreva M."/>
            <person name="Nelson J."/>
            <person name="Hou S."/>
            <person name="Wollam A."/>
            <person name="Pepin K.H."/>
            <person name="Johnson M."/>
            <person name="Bhonagiri V."/>
            <person name="Nash W.E."/>
            <person name="Warren W."/>
            <person name="Chinwalla A."/>
            <person name="Mardis E.R."/>
            <person name="Wilson R.K."/>
        </authorList>
    </citation>
    <scope>NUCLEOTIDE SEQUENCE [LARGE SCALE GENOMIC DNA]</scope>
    <source>
        <strain evidence="1">DSM 15176</strain>
    </source>
</reference>
<sequence>MFVKIYNSLFEYGLKPKELMVYLFLSYCQNCLGTATVRNATIQQRCGLSENTIRSAVVGLEQKGLLVVSARQDREGRRISNQYKLRQLSGAWGKLPVEAFNLDKRDFAVYAYLCRCSNGQRKAFPSFSHMATVLHMAIGTVQTAIKSLMAAGRLLKAAFRAGKHNLYILVETVAQALPGANPGAQKENRRAGTRRQKIEMLLASIASLISNSKILHEIGACQEVLLVFLKRVCQNLRNSNKTNPTYSTKERYFSLSRLATRGEVRLSEPPEPAAEVGVHGKIPFIQAEGFRVCSAFRAHGLPDRCARLFFSLYCLYSRCHQRR</sequence>
<protein>
    <recommendedName>
        <fullName evidence="3">Helix-turn-helix domain-containing protein</fullName>
    </recommendedName>
</protein>
<evidence type="ECO:0008006" key="3">
    <source>
        <dbReference type="Google" id="ProtNLM"/>
    </source>
</evidence>
<dbReference type="HOGENOM" id="CLU_860316_0_0_9"/>
<dbReference type="OrthoDB" id="1850270at2"/>
<dbReference type="EMBL" id="ACBY02000078">
    <property type="protein sequence ID" value="EFB74317.1"/>
    <property type="molecule type" value="Genomic_DNA"/>
</dbReference>
<evidence type="ECO:0000313" key="2">
    <source>
        <dbReference type="Proteomes" id="UP000003438"/>
    </source>
</evidence>
<comment type="caution">
    <text evidence="1">The sequence shown here is derived from an EMBL/GenBank/DDBJ whole genome shotgun (WGS) entry which is preliminary data.</text>
</comment>
<dbReference type="AlphaFoldDB" id="D1PSN1"/>